<dbReference type="AlphaFoldDB" id="A0A835MKL7"/>
<keyword evidence="5" id="KW-0769">Symport</keyword>
<dbReference type="InterPro" id="IPR050814">
    <property type="entry name" value="Myo-inositol_Transporter"/>
</dbReference>
<name>A0A835MKL7_9ROSI</name>
<feature type="transmembrane region" description="Helical" evidence="8">
    <location>
        <begin position="625"/>
        <end position="645"/>
    </location>
</feature>
<dbReference type="OrthoDB" id="6339427at2759"/>
<keyword evidence="11" id="KW-1185">Reference proteome</keyword>
<dbReference type="Pfam" id="PF00083">
    <property type="entry name" value="Sugar_tr"/>
    <property type="match status" value="3"/>
</dbReference>
<dbReference type="PROSITE" id="PS00216">
    <property type="entry name" value="SUGAR_TRANSPORT_1"/>
    <property type="match status" value="1"/>
</dbReference>
<dbReference type="PANTHER" id="PTHR48020:SF24">
    <property type="entry name" value="INOSITOL TRANSPORTER 4"/>
    <property type="match status" value="1"/>
</dbReference>
<organism evidence="10 11">
    <name type="scientific">Salix dunnii</name>
    <dbReference type="NCBI Taxonomy" id="1413687"/>
    <lineage>
        <taxon>Eukaryota</taxon>
        <taxon>Viridiplantae</taxon>
        <taxon>Streptophyta</taxon>
        <taxon>Embryophyta</taxon>
        <taxon>Tracheophyta</taxon>
        <taxon>Spermatophyta</taxon>
        <taxon>Magnoliopsida</taxon>
        <taxon>eudicotyledons</taxon>
        <taxon>Gunneridae</taxon>
        <taxon>Pentapetalae</taxon>
        <taxon>rosids</taxon>
        <taxon>fabids</taxon>
        <taxon>Malpighiales</taxon>
        <taxon>Salicaceae</taxon>
        <taxon>Saliceae</taxon>
        <taxon>Salix</taxon>
    </lineage>
</organism>
<dbReference type="FunFam" id="1.20.1250.20:FF:000137">
    <property type="entry name" value="Probable inositol transporter 2"/>
    <property type="match status" value="1"/>
</dbReference>
<feature type="transmembrane region" description="Helical" evidence="8">
    <location>
        <begin position="464"/>
        <end position="486"/>
    </location>
</feature>
<feature type="transmembrane region" description="Helical" evidence="8">
    <location>
        <begin position="377"/>
        <end position="396"/>
    </location>
</feature>
<accession>A0A835MKL7</accession>
<feature type="transmembrane region" description="Helical" evidence="8">
    <location>
        <begin position="402"/>
        <end position="424"/>
    </location>
</feature>
<evidence type="ECO:0000259" key="9">
    <source>
        <dbReference type="PROSITE" id="PS50850"/>
    </source>
</evidence>
<feature type="domain" description="Major facilitator superfamily (MFS) profile" evidence="9">
    <location>
        <begin position="309"/>
        <end position="825"/>
    </location>
</feature>
<evidence type="ECO:0000313" key="11">
    <source>
        <dbReference type="Proteomes" id="UP000657918"/>
    </source>
</evidence>
<keyword evidence="6 8" id="KW-1133">Transmembrane helix</keyword>
<dbReference type="PANTHER" id="PTHR48020">
    <property type="entry name" value="PROTON MYO-INOSITOL COTRANSPORTER"/>
    <property type="match status" value="1"/>
</dbReference>
<dbReference type="PROSITE" id="PS00217">
    <property type="entry name" value="SUGAR_TRANSPORT_2"/>
    <property type="match status" value="1"/>
</dbReference>
<evidence type="ECO:0000256" key="4">
    <source>
        <dbReference type="ARBA" id="ARBA00022692"/>
    </source>
</evidence>
<feature type="transmembrane region" description="Helical" evidence="8">
    <location>
        <begin position="346"/>
        <end position="365"/>
    </location>
</feature>
<dbReference type="NCBIfam" id="TIGR00879">
    <property type="entry name" value="SP"/>
    <property type="match status" value="1"/>
</dbReference>
<keyword evidence="4 8" id="KW-0812">Transmembrane</keyword>
<dbReference type="SUPFAM" id="SSF103473">
    <property type="entry name" value="MFS general substrate transporter"/>
    <property type="match status" value="1"/>
</dbReference>
<dbReference type="Gene3D" id="1.20.1250.20">
    <property type="entry name" value="MFS general substrate transporter like domains"/>
    <property type="match status" value="3"/>
</dbReference>
<dbReference type="FunFam" id="1.20.1250.20:FF:000121">
    <property type="entry name" value="Probable inositol transporter 2"/>
    <property type="match status" value="1"/>
</dbReference>
<proteinExistence type="inferred from homology"/>
<feature type="transmembrane region" description="Helical" evidence="8">
    <location>
        <begin position="770"/>
        <end position="791"/>
    </location>
</feature>
<sequence length="859" mass="93596">MDPRAFRARSNERKVKCAFVHPVVRNKLHPGITVQVAKQFVGINNHVLFPTIVQFVGFASISVGLALSLITFGLNTLSSIISTLFVDRNERKKVVMILMFDVITCLAVLTTVFQQASFHAPRISQYYLGACLVSNKDSRGSCLAQIRVWFEEGCPSKIGFFAIILLVIFFLIPGKKDLQLIKEAEKMLKTGFMAKLFRTNTDSGLVGETAQPGGPVVSIGEEKADDRPDEWQRYLPCGTSSWISTSFRPRSGDWGKGKMAQPGGPVDSLTLLKSISIAKMVEGGATTADKTEFTECWRTVWKTPYIMRLALSAGIGGLLFGYDTGVISGALLYIRDDFEDVDKKTWLQETIVSMAVAGAIIGAAFGGYMNDRWGRRVAILAADIVFFFGAIVMAVAPNPWVIIIGRILVGLGVGMASMTAPLYISEASPARIRGALVSTNGLLITGGQFLSYLINLAFTRAPGTWRWMLGVAGIPALVQFVLMLSLPESPRWLYRKVDRVDEARAILEKIYPAHEVEDELNALKLSVDAEKADEAVIGEGMVAKVKGALKNRVVRRGLYAGITVQVAQQFVGINTVMYYAPTIVQFAGFASNSVALALSLITSGLNAVGSIVSMCFVDRYGRRRLMLVSMTGIIFFLVILSVVFMEASSHAPKISGIESAHFGSNSTCSAYLTAPDAPRWSCMTCLKADCAFCANAASEFHPGACLDSSKVVRGECRAENRVFFEQGCPSKFGFLAVILLGLYIISYSPGMGTVPWIVNSEIYPLRYRGVGGGIAAVFNWCSNLIVSESYLSLTEALGAGGTFFVFAGISTISLIFIYFLVPETKGLQFEEVEKLLEDGYRPRLFGGKKEQSKDQVESA</sequence>
<dbReference type="InterPro" id="IPR005828">
    <property type="entry name" value="MFS_sugar_transport-like"/>
</dbReference>
<gene>
    <name evidence="10" type="ORF">SADUNF_Sadunf16G0014900</name>
</gene>
<dbReference type="PRINTS" id="PR00171">
    <property type="entry name" value="SUGRTRNSPORT"/>
</dbReference>
<dbReference type="EMBL" id="JADGMS010000016">
    <property type="protein sequence ID" value="KAF9664401.1"/>
    <property type="molecule type" value="Genomic_DNA"/>
</dbReference>
<feature type="transmembrane region" description="Helical" evidence="8">
    <location>
        <begin position="558"/>
        <end position="580"/>
    </location>
</feature>
<evidence type="ECO:0000256" key="6">
    <source>
        <dbReference type="ARBA" id="ARBA00022989"/>
    </source>
</evidence>
<feature type="transmembrane region" description="Helical" evidence="8">
    <location>
        <begin position="436"/>
        <end position="458"/>
    </location>
</feature>
<reference evidence="10 11" key="1">
    <citation type="submission" date="2020-10" db="EMBL/GenBank/DDBJ databases">
        <title>Plant Genome Project.</title>
        <authorList>
            <person name="Zhang R.-G."/>
        </authorList>
    </citation>
    <scope>NUCLEOTIDE SEQUENCE [LARGE SCALE GENOMIC DNA]</scope>
    <source>
        <strain evidence="10">FAFU-HL-1</strain>
        <tissue evidence="10">Leaf</tissue>
    </source>
</reference>
<feature type="transmembrane region" description="Helical" evidence="8">
    <location>
        <begin position="94"/>
        <end position="113"/>
    </location>
</feature>
<feature type="transmembrane region" description="Helical" evidence="8">
    <location>
        <begin position="158"/>
        <end position="174"/>
    </location>
</feature>
<feature type="transmembrane region" description="Helical" evidence="8">
    <location>
        <begin position="586"/>
        <end position="613"/>
    </location>
</feature>
<evidence type="ECO:0000256" key="3">
    <source>
        <dbReference type="ARBA" id="ARBA00022448"/>
    </source>
</evidence>
<comment type="caution">
    <text evidence="10">The sequence shown here is derived from an EMBL/GenBank/DDBJ whole genome shotgun (WGS) entry which is preliminary data.</text>
</comment>
<dbReference type="PROSITE" id="PS50850">
    <property type="entry name" value="MFS"/>
    <property type="match status" value="1"/>
</dbReference>
<evidence type="ECO:0000256" key="2">
    <source>
        <dbReference type="ARBA" id="ARBA00010992"/>
    </source>
</evidence>
<evidence type="ECO:0000256" key="7">
    <source>
        <dbReference type="ARBA" id="ARBA00023136"/>
    </source>
</evidence>
<dbReference type="InterPro" id="IPR003663">
    <property type="entry name" value="Sugar/inositol_transpt"/>
</dbReference>
<dbReference type="GO" id="GO:0005366">
    <property type="term" value="F:myo-inositol:proton symporter activity"/>
    <property type="evidence" value="ECO:0007669"/>
    <property type="project" value="TreeGrafter"/>
</dbReference>
<dbReference type="GO" id="GO:0005886">
    <property type="term" value="C:plasma membrane"/>
    <property type="evidence" value="ECO:0007669"/>
    <property type="project" value="UniProtKB-ARBA"/>
</dbReference>
<feature type="transmembrane region" description="Helical" evidence="8">
    <location>
        <begin position="52"/>
        <end position="74"/>
    </location>
</feature>
<keyword evidence="7 8" id="KW-0472">Membrane</keyword>
<feature type="transmembrane region" description="Helical" evidence="8">
    <location>
        <begin position="797"/>
        <end position="821"/>
    </location>
</feature>
<feature type="transmembrane region" description="Helical" evidence="8">
    <location>
        <begin position="309"/>
        <end position="334"/>
    </location>
</feature>
<feature type="transmembrane region" description="Helical" evidence="8">
    <location>
        <begin position="732"/>
        <end position="758"/>
    </location>
</feature>
<dbReference type="InterPro" id="IPR005829">
    <property type="entry name" value="Sugar_transporter_CS"/>
</dbReference>
<comment type="subcellular location">
    <subcellularLocation>
        <location evidence="1">Membrane</location>
        <topology evidence="1">Multi-pass membrane protein</topology>
    </subcellularLocation>
</comment>
<evidence type="ECO:0000313" key="10">
    <source>
        <dbReference type="EMBL" id="KAF9664401.1"/>
    </source>
</evidence>
<evidence type="ECO:0000256" key="5">
    <source>
        <dbReference type="ARBA" id="ARBA00022847"/>
    </source>
</evidence>
<dbReference type="InterPro" id="IPR020846">
    <property type="entry name" value="MFS_dom"/>
</dbReference>
<comment type="similarity">
    <text evidence="2">Belongs to the major facilitator superfamily. Sugar transporter (TC 2.A.1.1) family.</text>
</comment>
<evidence type="ECO:0000256" key="8">
    <source>
        <dbReference type="SAM" id="Phobius"/>
    </source>
</evidence>
<dbReference type="Proteomes" id="UP000657918">
    <property type="component" value="Chromosome 16"/>
</dbReference>
<protein>
    <recommendedName>
        <fullName evidence="9">Major facilitator superfamily (MFS) profile domain-containing protein</fullName>
    </recommendedName>
</protein>
<keyword evidence="3" id="KW-0813">Transport</keyword>
<dbReference type="InterPro" id="IPR036259">
    <property type="entry name" value="MFS_trans_sf"/>
</dbReference>
<dbReference type="CDD" id="cd17360">
    <property type="entry name" value="MFS_HMIT_like"/>
    <property type="match status" value="1"/>
</dbReference>
<evidence type="ECO:0000256" key="1">
    <source>
        <dbReference type="ARBA" id="ARBA00004141"/>
    </source>
</evidence>